<gene>
    <name evidence="2" type="ORF">NDU88_004763</name>
</gene>
<comment type="caution">
    <text evidence="2">The sequence shown here is derived from an EMBL/GenBank/DDBJ whole genome shotgun (WGS) entry which is preliminary data.</text>
</comment>
<feature type="region of interest" description="Disordered" evidence="1">
    <location>
        <begin position="147"/>
        <end position="176"/>
    </location>
</feature>
<evidence type="ECO:0000313" key="2">
    <source>
        <dbReference type="EMBL" id="KAJ1126355.1"/>
    </source>
</evidence>
<dbReference type="AlphaFoldDB" id="A0AAV7PGY8"/>
<evidence type="ECO:0000313" key="3">
    <source>
        <dbReference type="Proteomes" id="UP001066276"/>
    </source>
</evidence>
<dbReference type="Proteomes" id="UP001066276">
    <property type="component" value="Chromosome 7"/>
</dbReference>
<keyword evidence="3" id="KW-1185">Reference proteome</keyword>
<accession>A0AAV7PGY8</accession>
<evidence type="ECO:0000256" key="1">
    <source>
        <dbReference type="SAM" id="MobiDB-lite"/>
    </source>
</evidence>
<sequence length="176" mass="18752">MKSKIWRIRSGRTAAKPEIRALPRAAFLPLLEGISGTCDLLLLSKGALQLLPEAGRLDLLVDNVGRRESGVAAAVAACSPPRGKRGCEERQVRPVVKGRGRSVCAADAARKGNEGPLRQLWSHVAQKAGGGPKEWQECGSAMPCEQGKREGLEQQGWGGEAKRFATRGRGLGGNGY</sequence>
<reference evidence="2" key="1">
    <citation type="journal article" date="2022" name="bioRxiv">
        <title>Sequencing and chromosome-scale assembly of the giantPleurodeles waltlgenome.</title>
        <authorList>
            <person name="Brown T."/>
            <person name="Elewa A."/>
            <person name="Iarovenko S."/>
            <person name="Subramanian E."/>
            <person name="Araus A.J."/>
            <person name="Petzold A."/>
            <person name="Susuki M."/>
            <person name="Suzuki K.-i.T."/>
            <person name="Hayashi T."/>
            <person name="Toyoda A."/>
            <person name="Oliveira C."/>
            <person name="Osipova E."/>
            <person name="Leigh N.D."/>
            <person name="Simon A."/>
            <person name="Yun M.H."/>
        </authorList>
    </citation>
    <scope>NUCLEOTIDE SEQUENCE</scope>
    <source>
        <strain evidence="2">20211129_DDA</strain>
        <tissue evidence="2">Liver</tissue>
    </source>
</reference>
<proteinExistence type="predicted"/>
<protein>
    <submittedName>
        <fullName evidence="2">Uncharacterized protein</fullName>
    </submittedName>
</protein>
<dbReference type="EMBL" id="JANPWB010000011">
    <property type="protein sequence ID" value="KAJ1126355.1"/>
    <property type="molecule type" value="Genomic_DNA"/>
</dbReference>
<organism evidence="2 3">
    <name type="scientific">Pleurodeles waltl</name>
    <name type="common">Iberian ribbed newt</name>
    <dbReference type="NCBI Taxonomy" id="8319"/>
    <lineage>
        <taxon>Eukaryota</taxon>
        <taxon>Metazoa</taxon>
        <taxon>Chordata</taxon>
        <taxon>Craniata</taxon>
        <taxon>Vertebrata</taxon>
        <taxon>Euteleostomi</taxon>
        <taxon>Amphibia</taxon>
        <taxon>Batrachia</taxon>
        <taxon>Caudata</taxon>
        <taxon>Salamandroidea</taxon>
        <taxon>Salamandridae</taxon>
        <taxon>Pleurodelinae</taxon>
        <taxon>Pleurodeles</taxon>
    </lineage>
</organism>
<name>A0AAV7PGY8_PLEWA</name>